<name>A0A915CYK8_9BILA</name>
<dbReference type="Proteomes" id="UP000887574">
    <property type="component" value="Unplaced"/>
</dbReference>
<feature type="compositionally biased region" description="Basic and acidic residues" evidence="1">
    <location>
        <begin position="77"/>
        <end position="92"/>
    </location>
</feature>
<organism evidence="2 3">
    <name type="scientific">Ditylenchus dipsaci</name>
    <dbReference type="NCBI Taxonomy" id="166011"/>
    <lineage>
        <taxon>Eukaryota</taxon>
        <taxon>Metazoa</taxon>
        <taxon>Ecdysozoa</taxon>
        <taxon>Nematoda</taxon>
        <taxon>Chromadorea</taxon>
        <taxon>Rhabditida</taxon>
        <taxon>Tylenchina</taxon>
        <taxon>Tylenchomorpha</taxon>
        <taxon>Sphaerularioidea</taxon>
        <taxon>Anguinidae</taxon>
        <taxon>Anguininae</taxon>
        <taxon>Ditylenchus</taxon>
    </lineage>
</organism>
<keyword evidence="2" id="KW-1185">Reference proteome</keyword>
<evidence type="ECO:0000313" key="2">
    <source>
        <dbReference type="Proteomes" id="UP000887574"/>
    </source>
</evidence>
<protein>
    <submittedName>
        <fullName evidence="3">Uncharacterized protein</fullName>
    </submittedName>
</protein>
<feature type="region of interest" description="Disordered" evidence="1">
    <location>
        <begin position="66"/>
        <end position="92"/>
    </location>
</feature>
<reference evidence="3" key="1">
    <citation type="submission" date="2022-11" db="UniProtKB">
        <authorList>
            <consortium name="WormBaseParasite"/>
        </authorList>
    </citation>
    <scope>IDENTIFICATION</scope>
</reference>
<dbReference type="WBParaSite" id="jg13954">
    <property type="protein sequence ID" value="jg13954"/>
    <property type="gene ID" value="jg13954"/>
</dbReference>
<proteinExistence type="predicted"/>
<evidence type="ECO:0000313" key="3">
    <source>
        <dbReference type="WBParaSite" id="jg13954"/>
    </source>
</evidence>
<dbReference type="AlphaFoldDB" id="A0A915CYK8"/>
<sequence>MKLVRDPVFFCKRAAVYCRLEQFDLALMLVWVSCSLLFQKVLLNLWRHISEQFRNALGGLGMEVGGAAASQTDGQQEEQHDNEEPNESADKK</sequence>
<evidence type="ECO:0000256" key="1">
    <source>
        <dbReference type="SAM" id="MobiDB-lite"/>
    </source>
</evidence>
<accession>A0A915CYK8</accession>